<dbReference type="Proteomes" id="UP001160148">
    <property type="component" value="Unassembled WGS sequence"/>
</dbReference>
<evidence type="ECO:0000256" key="1">
    <source>
        <dbReference type="SAM" id="MobiDB-lite"/>
    </source>
</evidence>
<comment type="caution">
    <text evidence="2">The sequence shown here is derived from an EMBL/GenBank/DDBJ whole genome shotgun (WGS) entry which is preliminary data.</text>
</comment>
<reference evidence="2 3" key="1">
    <citation type="submission" date="2023-01" db="EMBL/GenBank/DDBJ databases">
        <authorList>
            <person name="Whitehead M."/>
        </authorList>
    </citation>
    <scope>NUCLEOTIDE SEQUENCE [LARGE SCALE GENOMIC DNA]</scope>
</reference>
<gene>
    <name evidence="2" type="ORF">MEUPH1_LOCUS788</name>
</gene>
<protein>
    <submittedName>
        <fullName evidence="2">Uncharacterized protein</fullName>
    </submittedName>
</protein>
<organism evidence="2 3">
    <name type="scientific">Macrosiphum euphorbiae</name>
    <name type="common">potato aphid</name>
    <dbReference type="NCBI Taxonomy" id="13131"/>
    <lineage>
        <taxon>Eukaryota</taxon>
        <taxon>Metazoa</taxon>
        <taxon>Ecdysozoa</taxon>
        <taxon>Arthropoda</taxon>
        <taxon>Hexapoda</taxon>
        <taxon>Insecta</taxon>
        <taxon>Pterygota</taxon>
        <taxon>Neoptera</taxon>
        <taxon>Paraneoptera</taxon>
        <taxon>Hemiptera</taxon>
        <taxon>Sternorrhyncha</taxon>
        <taxon>Aphidomorpha</taxon>
        <taxon>Aphidoidea</taxon>
        <taxon>Aphididae</taxon>
        <taxon>Macrosiphini</taxon>
        <taxon>Macrosiphum</taxon>
    </lineage>
</organism>
<feature type="region of interest" description="Disordered" evidence="1">
    <location>
        <begin position="14"/>
        <end position="44"/>
    </location>
</feature>
<accession>A0AAV0VIR4</accession>
<evidence type="ECO:0000313" key="2">
    <source>
        <dbReference type="EMBL" id="CAI6343535.1"/>
    </source>
</evidence>
<proteinExistence type="predicted"/>
<dbReference type="EMBL" id="CARXXK010000001">
    <property type="protein sequence ID" value="CAI6343535.1"/>
    <property type="molecule type" value="Genomic_DNA"/>
</dbReference>
<sequence>MPCHEVAPTVMRQYHAYEDDSSSGKTFDSDSDSTGSDDTATKHSTNVVRACHRGKWLKTLRTVIDMMDGGGSGRQPRQVKTILRPPTTYVFVIGMSGLPSKVAIYPRRM</sequence>
<keyword evidence="3" id="KW-1185">Reference proteome</keyword>
<evidence type="ECO:0000313" key="3">
    <source>
        <dbReference type="Proteomes" id="UP001160148"/>
    </source>
</evidence>
<dbReference type="AlphaFoldDB" id="A0AAV0VIR4"/>
<name>A0AAV0VIR4_9HEMI</name>